<evidence type="ECO:0000313" key="13">
    <source>
        <dbReference type="EMBL" id="MUO42639.1"/>
    </source>
</evidence>
<protein>
    <recommendedName>
        <fullName evidence="3">histidine kinase</fullName>
        <ecNumber evidence="3">2.7.13.3</ecNumber>
    </recommendedName>
</protein>
<dbReference type="EMBL" id="MBFA02000006">
    <property type="protein sequence ID" value="MUP10608.1"/>
    <property type="molecule type" value="Genomic_DNA"/>
</dbReference>
<proteinExistence type="predicted"/>
<keyword evidence="6 10" id="KW-0812">Transmembrane</keyword>
<evidence type="ECO:0000256" key="9">
    <source>
        <dbReference type="ARBA" id="ARBA00023012"/>
    </source>
</evidence>
<dbReference type="SMART" id="SM00304">
    <property type="entry name" value="HAMP"/>
    <property type="match status" value="1"/>
</dbReference>
<reference evidence="15 16" key="1">
    <citation type="submission" date="2019-11" db="EMBL/GenBank/DDBJ databases">
        <title>Whole-genome sequencing of Allorhizobium vitis.</title>
        <authorList>
            <person name="Gan H.M."/>
            <person name="Savka M.A."/>
        </authorList>
    </citation>
    <scope>NUCLEOTIDE SEQUENCE [LARGE SCALE GENOMIC DNA]</scope>
    <source>
        <strain evidence="14 16">RF2/1</strain>
        <strain evidence="13 15">T1/7</strain>
    </source>
</reference>
<feature type="domain" description="Histidine kinase" evidence="11">
    <location>
        <begin position="251"/>
        <end position="463"/>
    </location>
</feature>
<dbReference type="InterPro" id="IPR050428">
    <property type="entry name" value="TCS_sensor_his_kinase"/>
</dbReference>
<dbReference type="SUPFAM" id="SSF47384">
    <property type="entry name" value="Homodimeric domain of signal transducing histidine kinase"/>
    <property type="match status" value="1"/>
</dbReference>
<dbReference type="GO" id="GO:0016020">
    <property type="term" value="C:membrane"/>
    <property type="evidence" value="ECO:0007669"/>
    <property type="project" value="UniProtKB-SubCell"/>
</dbReference>
<keyword evidence="4" id="KW-0597">Phosphoprotein</keyword>
<comment type="caution">
    <text evidence="14">The sequence shown here is derived from an EMBL/GenBank/DDBJ whole genome shotgun (WGS) entry which is preliminary data.</text>
</comment>
<evidence type="ECO:0000259" key="12">
    <source>
        <dbReference type="PROSITE" id="PS50885"/>
    </source>
</evidence>
<dbReference type="Proteomes" id="UP000179454">
    <property type="component" value="Unassembled WGS sequence"/>
</dbReference>
<dbReference type="Pfam" id="PF00672">
    <property type="entry name" value="HAMP"/>
    <property type="match status" value="1"/>
</dbReference>
<evidence type="ECO:0000256" key="2">
    <source>
        <dbReference type="ARBA" id="ARBA00004370"/>
    </source>
</evidence>
<evidence type="ECO:0000256" key="8">
    <source>
        <dbReference type="ARBA" id="ARBA00022989"/>
    </source>
</evidence>
<dbReference type="InterPro" id="IPR003660">
    <property type="entry name" value="HAMP_dom"/>
</dbReference>
<comment type="catalytic activity">
    <reaction evidence="1">
        <text>ATP + protein L-histidine = ADP + protein N-phospho-L-histidine.</text>
        <dbReference type="EC" id="2.7.13.3"/>
    </reaction>
</comment>
<comment type="subcellular location">
    <subcellularLocation>
        <location evidence="2">Membrane</location>
    </subcellularLocation>
</comment>
<keyword evidence="9" id="KW-0902">Two-component regulatory system</keyword>
<feature type="transmembrane region" description="Helical" evidence="10">
    <location>
        <begin position="170"/>
        <end position="192"/>
    </location>
</feature>
<evidence type="ECO:0000256" key="6">
    <source>
        <dbReference type="ARBA" id="ARBA00022692"/>
    </source>
</evidence>
<dbReference type="PANTHER" id="PTHR45436:SF8">
    <property type="entry name" value="HISTIDINE KINASE"/>
    <property type="match status" value="1"/>
</dbReference>
<keyword evidence="5" id="KW-0808">Transferase</keyword>
<evidence type="ECO:0000256" key="10">
    <source>
        <dbReference type="SAM" id="Phobius"/>
    </source>
</evidence>
<feature type="transmembrane region" description="Helical" evidence="10">
    <location>
        <begin position="21"/>
        <end position="44"/>
    </location>
</feature>
<dbReference type="AlphaFoldDB" id="A0ABD6H8Z0"/>
<sequence length="468" mass="52362">MFVEKVLYFARPIEWVRQSRFRYVVVLVTAITVPMVLSFSFAYVQTTGRELINQLDELVLQEASVITQGALLGRMDAYEERVRQDPRRVKPTGIFTADGHRVSGTVQEFPSGLALDMPPRQVSIVRTDQTPPQQQRARAVARRLPDGNILFVGWSTADNEQAASMVERGLLFGLVPVLTFGLAAAVFFGLNAHRRVNEMQIRIAQIVAGDLKQRLPYRNVQDPLDNLAQIVNGMLDEMQAFIEDLAAVGDDIAHDLRTPLARVRLGLERARRNATSVEDMQIAMDRAISGIDHAISIVTAILRVREIEQARRLQAFDKVELAELVLEVGDLYEPIAEEKQLTLTVRANADIVVHGDRDLIFEAVANLVDNAIKFTPEGGRIDVCLVVEDERKALRVSDTGPGVPESERNLLVQRFYRSDRSRHTRGLGLGLTLVAAITKLHGFRFDVLPTKGFTTEITFPQNAHDKDQ</sequence>
<dbReference type="InterPro" id="IPR036890">
    <property type="entry name" value="HATPase_C_sf"/>
</dbReference>
<evidence type="ECO:0000313" key="16">
    <source>
        <dbReference type="Proteomes" id="UP000179536"/>
    </source>
</evidence>
<evidence type="ECO:0000256" key="3">
    <source>
        <dbReference type="ARBA" id="ARBA00012438"/>
    </source>
</evidence>
<dbReference type="SMART" id="SM00387">
    <property type="entry name" value="HATPase_c"/>
    <property type="match status" value="1"/>
</dbReference>
<dbReference type="EMBL" id="MBFE02000007">
    <property type="protein sequence ID" value="MUO42639.1"/>
    <property type="molecule type" value="Genomic_DNA"/>
</dbReference>
<dbReference type="PROSITE" id="PS50885">
    <property type="entry name" value="HAMP"/>
    <property type="match status" value="1"/>
</dbReference>
<dbReference type="GO" id="GO:0004673">
    <property type="term" value="F:protein histidine kinase activity"/>
    <property type="evidence" value="ECO:0007669"/>
    <property type="project" value="UniProtKB-EC"/>
</dbReference>
<dbReference type="Proteomes" id="UP000179536">
    <property type="component" value="Unassembled WGS sequence"/>
</dbReference>
<evidence type="ECO:0000256" key="4">
    <source>
        <dbReference type="ARBA" id="ARBA00022553"/>
    </source>
</evidence>
<evidence type="ECO:0000256" key="1">
    <source>
        <dbReference type="ARBA" id="ARBA00000085"/>
    </source>
</evidence>
<dbReference type="CDD" id="cd00082">
    <property type="entry name" value="HisKA"/>
    <property type="match status" value="1"/>
</dbReference>
<evidence type="ECO:0000256" key="7">
    <source>
        <dbReference type="ARBA" id="ARBA00022777"/>
    </source>
</evidence>
<dbReference type="Gene3D" id="3.30.565.10">
    <property type="entry name" value="Histidine kinase-like ATPase, C-terminal domain"/>
    <property type="match status" value="1"/>
</dbReference>
<feature type="domain" description="HAMP" evidence="12">
    <location>
        <begin position="190"/>
        <end position="243"/>
    </location>
</feature>
<accession>A0ABD6H8Z0</accession>
<evidence type="ECO:0000259" key="11">
    <source>
        <dbReference type="PROSITE" id="PS50109"/>
    </source>
</evidence>
<dbReference type="EC" id="2.7.13.3" evidence="3"/>
<evidence type="ECO:0000256" key="5">
    <source>
        <dbReference type="ARBA" id="ARBA00022679"/>
    </source>
</evidence>
<dbReference type="InterPro" id="IPR003594">
    <property type="entry name" value="HATPase_dom"/>
</dbReference>
<dbReference type="Gene3D" id="1.10.287.130">
    <property type="match status" value="1"/>
</dbReference>
<keyword evidence="15" id="KW-1185">Reference proteome</keyword>
<dbReference type="PROSITE" id="PS50109">
    <property type="entry name" value="HIS_KIN"/>
    <property type="match status" value="1"/>
</dbReference>
<dbReference type="GO" id="GO:0000160">
    <property type="term" value="P:phosphorelay signal transduction system"/>
    <property type="evidence" value="ECO:0007669"/>
    <property type="project" value="UniProtKB-KW"/>
</dbReference>
<organism evidence="14 16">
    <name type="scientific">Agrobacterium vitis</name>
    <name type="common">Rhizobium vitis</name>
    <dbReference type="NCBI Taxonomy" id="373"/>
    <lineage>
        <taxon>Bacteria</taxon>
        <taxon>Pseudomonadati</taxon>
        <taxon>Pseudomonadota</taxon>
        <taxon>Alphaproteobacteria</taxon>
        <taxon>Hyphomicrobiales</taxon>
        <taxon>Rhizobiaceae</taxon>
        <taxon>Rhizobium/Agrobacterium group</taxon>
        <taxon>Agrobacterium</taxon>
    </lineage>
</organism>
<dbReference type="InterPro" id="IPR005467">
    <property type="entry name" value="His_kinase_dom"/>
</dbReference>
<gene>
    <name evidence="14" type="ORF">BBK91_012075</name>
    <name evidence="13" type="ORF">BBL17_012685</name>
</gene>
<dbReference type="InterPro" id="IPR003661">
    <property type="entry name" value="HisK_dim/P_dom"/>
</dbReference>
<dbReference type="InterPro" id="IPR036097">
    <property type="entry name" value="HisK_dim/P_sf"/>
</dbReference>
<keyword evidence="8 10" id="KW-1133">Transmembrane helix</keyword>
<dbReference type="SMART" id="SM00388">
    <property type="entry name" value="HisKA"/>
    <property type="match status" value="1"/>
</dbReference>
<dbReference type="PANTHER" id="PTHR45436">
    <property type="entry name" value="SENSOR HISTIDINE KINASE YKOH"/>
    <property type="match status" value="1"/>
</dbReference>
<dbReference type="Pfam" id="PF02518">
    <property type="entry name" value="HATPase_c"/>
    <property type="match status" value="1"/>
</dbReference>
<evidence type="ECO:0000313" key="15">
    <source>
        <dbReference type="Proteomes" id="UP000179454"/>
    </source>
</evidence>
<evidence type="ECO:0000313" key="14">
    <source>
        <dbReference type="EMBL" id="MUP10608.1"/>
    </source>
</evidence>
<keyword evidence="10" id="KW-0472">Membrane</keyword>
<dbReference type="SUPFAM" id="SSF55874">
    <property type="entry name" value="ATPase domain of HSP90 chaperone/DNA topoisomerase II/histidine kinase"/>
    <property type="match status" value="1"/>
</dbReference>
<keyword evidence="7 14" id="KW-0418">Kinase</keyword>
<name>A0ABD6H8Z0_AGRVI</name>
<dbReference type="Gene3D" id="6.10.340.10">
    <property type="match status" value="1"/>
</dbReference>